<keyword evidence="1" id="KW-0802">TPR repeat</keyword>
<dbReference type="EMBL" id="JAZGJQ010000004">
    <property type="protein sequence ID" value="MEE6147353.1"/>
    <property type="molecule type" value="Genomic_DNA"/>
</dbReference>
<evidence type="ECO:0000256" key="3">
    <source>
        <dbReference type="SAM" id="Phobius"/>
    </source>
</evidence>
<evidence type="ECO:0000313" key="4">
    <source>
        <dbReference type="EMBL" id="MEE6147353.1"/>
    </source>
</evidence>
<feature type="compositionally biased region" description="Low complexity" evidence="2">
    <location>
        <begin position="265"/>
        <end position="284"/>
    </location>
</feature>
<dbReference type="Pfam" id="PF00515">
    <property type="entry name" value="TPR_1"/>
    <property type="match status" value="1"/>
</dbReference>
<keyword evidence="3" id="KW-0812">Transmembrane</keyword>
<feature type="repeat" description="TPR" evidence="1">
    <location>
        <begin position="214"/>
        <end position="247"/>
    </location>
</feature>
<sequence length="300" mass="30976">MASKSKKRPGGPRGASRAHGEVKPSQMKTSTKVIVIVFAVIMAASMMLPSFVSIFANQAQGTDDSSADTDASTSDSGSTDASSSADAGAGESSDASLDGVPENLRSTAGKYATTVSSLEAKLSSDPNNLAALLNLAQDYMSWGYASLRSSTTDEETSYSTGLLQKAVGYYDRYLALNDSSAAKVDRALCEFYAGSADAARADLEKVTAEDAGYGPAWANLGMLYEYAGDTDKASEAYQKAVDADPDDEYGAKTFANQRLIQIKASSTASSGSTGSDSASVPSTSEQGLSDALSSKSGIGF</sequence>
<feature type="transmembrane region" description="Helical" evidence="3">
    <location>
        <begin position="33"/>
        <end position="56"/>
    </location>
</feature>
<dbReference type="InterPro" id="IPR011990">
    <property type="entry name" value="TPR-like_helical_dom_sf"/>
</dbReference>
<accession>A0ABU7R9T2</accession>
<keyword evidence="3" id="KW-0472">Membrane</keyword>
<evidence type="ECO:0000256" key="1">
    <source>
        <dbReference type="PROSITE-ProRule" id="PRU00339"/>
    </source>
</evidence>
<dbReference type="SUPFAM" id="SSF48452">
    <property type="entry name" value="TPR-like"/>
    <property type="match status" value="1"/>
</dbReference>
<feature type="compositionally biased region" description="Polar residues" evidence="2">
    <location>
        <begin position="285"/>
        <end position="300"/>
    </location>
</feature>
<feature type="region of interest" description="Disordered" evidence="2">
    <location>
        <begin position="265"/>
        <end position="300"/>
    </location>
</feature>
<keyword evidence="5" id="KW-1185">Reference proteome</keyword>
<dbReference type="PROSITE" id="PS50005">
    <property type="entry name" value="TPR"/>
    <property type="match status" value="1"/>
</dbReference>
<proteinExistence type="predicted"/>
<feature type="compositionally biased region" description="Basic residues" evidence="2">
    <location>
        <begin position="1"/>
        <end position="10"/>
    </location>
</feature>
<dbReference type="SMART" id="SM00028">
    <property type="entry name" value="TPR"/>
    <property type="match status" value="2"/>
</dbReference>
<dbReference type="PROSITE" id="PS50293">
    <property type="entry name" value="TPR_REGION"/>
    <property type="match status" value="1"/>
</dbReference>
<reference evidence="4 5" key="1">
    <citation type="submission" date="2024-01" db="EMBL/GenBank/DDBJ databases">
        <title>Description of Olsenella sp. nov., isolated from pig feces.</title>
        <authorList>
            <person name="Chang Y.-H."/>
        </authorList>
    </citation>
    <scope>NUCLEOTIDE SEQUENCE [LARGE SCALE GENOMIC DNA]</scope>
    <source>
        <strain evidence="4 5">YH-ols2223</strain>
    </source>
</reference>
<dbReference type="Proteomes" id="UP001332931">
    <property type="component" value="Unassembled WGS sequence"/>
</dbReference>
<feature type="compositionally biased region" description="Low complexity" evidence="2">
    <location>
        <begin position="62"/>
        <end position="96"/>
    </location>
</feature>
<comment type="caution">
    <text evidence="4">The sequence shown here is derived from an EMBL/GenBank/DDBJ whole genome shotgun (WGS) entry which is preliminary data.</text>
</comment>
<name>A0ABU7R9T2_9ACTN</name>
<keyword evidence="3" id="KW-1133">Transmembrane helix</keyword>
<evidence type="ECO:0000256" key="2">
    <source>
        <dbReference type="SAM" id="MobiDB-lite"/>
    </source>
</evidence>
<evidence type="ECO:0000313" key="5">
    <source>
        <dbReference type="Proteomes" id="UP001332931"/>
    </source>
</evidence>
<gene>
    <name evidence="4" type="ORF">VXJ25_05025</name>
</gene>
<dbReference type="InterPro" id="IPR019734">
    <property type="entry name" value="TPR_rpt"/>
</dbReference>
<organism evidence="4 5">
    <name type="scientific">Olsenella absiana</name>
    <dbReference type="NCBI Taxonomy" id="3115222"/>
    <lineage>
        <taxon>Bacteria</taxon>
        <taxon>Bacillati</taxon>
        <taxon>Actinomycetota</taxon>
        <taxon>Coriobacteriia</taxon>
        <taxon>Coriobacteriales</taxon>
        <taxon>Atopobiaceae</taxon>
        <taxon>Olsenella</taxon>
    </lineage>
</organism>
<feature type="region of interest" description="Disordered" evidence="2">
    <location>
        <begin position="1"/>
        <end position="26"/>
    </location>
</feature>
<dbReference type="RefSeq" id="WP_330958118.1">
    <property type="nucleotide sequence ID" value="NZ_JAZGJQ010000004.1"/>
</dbReference>
<dbReference type="Gene3D" id="1.25.40.10">
    <property type="entry name" value="Tetratricopeptide repeat domain"/>
    <property type="match status" value="1"/>
</dbReference>
<protein>
    <submittedName>
        <fullName evidence="4">Tetratricopeptide repeat protein</fullName>
    </submittedName>
</protein>
<feature type="region of interest" description="Disordered" evidence="2">
    <location>
        <begin position="62"/>
        <end position="102"/>
    </location>
</feature>